<feature type="compositionally biased region" description="Basic residues" evidence="1">
    <location>
        <begin position="48"/>
        <end position="60"/>
    </location>
</feature>
<protein>
    <submittedName>
        <fullName evidence="2">Uncharacterized protein</fullName>
    </submittedName>
</protein>
<evidence type="ECO:0000256" key="1">
    <source>
        <dbReference type="SAM" id="MobiDB-lite"/>
    </source>
</evidence>
<organism evidence="2 3">
    <name type="scientific">Kluyvera genomosp. 3</name>
    <dbReference type="NCBI Taxonomy" id="2774055"/>
    <lineage>
        <taxon>Bacteria</taxon>
        <taxon>Pseudomonadati</taxon>
        <taxon>Pseudomonadota</taxon>
        <taxon>Gammaproteobacteria</taxon>
        <taxon>Enterobacterales</taxon>
        <taxon>Enterobacteriaceae</taxon>
        <taxon>Kluyvera</taxon>
    </lineage>
</organism>
<evidence type="ECO:0000313" key="3">
    <source>
        <dbReference type="Proteomes" id="UP000197098"/>
    </source>
</evidence>
<sequence length="74" mass="8429">MTDSFKPRIDFDGPLDDVKPEQFKTAQAFEGMRRKNLLPSRSMPTVSRKGRPKPPWKRRCGQNVACGAKWLPLG</sequence>
<accession>A0A248KI37</accession>
<proteinExistence type="predicted"/>
<name>A0A248KI37_9ENTR</name>
<dbReference type="EMBL" id="CP022114">
    <property type="protein sequence ID" value="ASG63511.1"/>
    <property type="molecule type" value="Genomic_DNA"/>
</dbReference>
<evidence type="ECO:0000313" key="2">
    <source>
        <dbReference type="EMBL" id="ASG63511.1"/>
    </source>
</evidence>
<gene>
    <name evidence="2" type="ORF">CEW81_13675</name>
</gene>
<reference evidence="2 3" key="1">
    <citation type="submission" date="2017-06" db="EMBL/GenBank/DDBJ databases">
        <title>Origin of plasmid-mediated fosfomycin resistance gene fosA3.</title>
        <authorList>
            <person name="Ito R."/>
            <person name="Pacey M.P."/>
            <person name="Doi Y."/>
        </authorList>
    </citation>
    <scope>NUCLEOTIDE SEQUENCE [LARGE SCALE GENOMIC DNA]</scope>
    <source>
        <strain evidence="2 3">YDC799</strain>
    </source>
</reference>
<feature type="region of interest" description="Disordered" evidence="1">
    <location>
        <begin position="39"/>
        <end position="60"/>
    </location>
</feature>
<dbReference type="Proteomes" id="UP000197098">
    <property type="component" value="Chromosome"/>
</dbReference>
<dbReference type="AlphaFoldDB" id="A0A248KI37"/>